<evidence type="ECO:0000313" key="1">
    <source>
        <dbReference type="EMBL" id="EEE17325.1"/>
    </source>
</evidence>
<comment type="caution">
    <text evidence="1">The sequence shown here is derived from an EMBL/GenBank/DDBJ whole genome shotgun (WGS) entry which is preliminary data.</text>
</comment>
<evidence type="ECO:0000313" key="2">
    <source>
        <dbReference type="Proteomes" id="UP000004070"/>
    </source>
</evidence>
<dbReference type="Proteomes" id="UP000004070">
    <property type="component" value="Unassembled WGS sequence"/>
</dbReference>
<proteinExistence type="predicted"/>
<organism evidence="1 2">
    <name type="scientific">Lancefieldella rimae (strain ATCC 49626 / DSM 7090 / CCUG 31168 / NBRC 15546 / VPI D140H-11A)</name>
    <name type="common">Atopobium rimae</name>
    <dbReference type="NCBI Taxonomy" id="553184"/>
    <lineage>
        <taxon>Bacteria</taxon>
        <taxon>Bacillati</taxon>
        <taxon>Actinomycetota</taxon>
        <taxon>Coriobacteriia</taxon>
        <taxon>Coriobacteriales</taxon>
        <taxon>Atopobiaceae</taxon>
        <taxon>Lancefieldella</taxon>
    </lineage>
</organism>
<sequence length="43" mass="4882">MTGNQTGMVKMRAEYQFWSSVILTGNQTNNSVIYRIITTQKAV</sequence>
<name>B9CMH1_LANR4</name>
<accession>B9CMH1</accession>
<protein>
    <submittedName>
        <fullName evidence="1">Uncharacterized protein</fullName>
    </submittedName>
</protein>
<dbReference type="EMBL" id="ACFE01000002">
    <property type="protein sequence ID" value="EEE17325.1"/>
    <property type="molecule type" value="Genomic_DNA"/>
</dbReference>
<dbReference type="AlphaFoldDB" id="B9CMH1"/>
<reference evidence="1 2" key="1">
    <citation type="submission" date="2009-01" db="EMBL/GenBank/DDBJ databases">
        <authorList>
            <person name="Madupu R."/>
            <person name="Sebastian Y."/>
            <person name="Durkin A.S."/>
            <person name="Torralba M."/>
            <person name="Methe B."/>
            <person name="Sutton G.G."/>
            <person name="Strausberg R.L."/>
            <person name="Nelson K.E."/>
        </authorList>
    </citation>
    <scope>NUCLEOTIDE SEQUENCE [LARGE SCALE GENOMIC DNA]</scope>
    <source>
        <strain evidence="2">ATCC 49626 / DSM 7090 / CCUG 31168 / JCM 10299 / NBRC 15546 / VPI D140H-11A</strain>
    </source>
</reference>
<gene>
    <name evidence="1" type="ORF">ATORI0001_1513</name>
</gene>